<dbReference type="OrthoDB" id="9813540at2"/>
<keyword evidence="1" id="KW-0472">Membrane</keyword>
<dbReference type="InterPro" id="IPR024529">
    <property type="entry name" value="ECF_trnsprt_substrate-spec"/>
</dbReference>
<dbReference type="Pfam" id="PF12822">
    <property type="entry name" value="ECF_trnsprt"/>
    <property type="match status" value="1"/>
</dbReference>
<dbReference type="RefSeq" id="WP_114290119.1">
    <property type="nucleotide sequence ID" value="NZ_CP081459.1"/>
</dbReference>
<dbReference type="Gene3D" id="1.10.1760.20">
    <property type="match status" value="1"/>
</dbReference>
<name>A0A369ATD1_9ENTE</name>
<reference evidence="2 5" key="2">
    <citation type="submission" date="2020-03" db="EMBL/GenBank/DDBJ databases">
        <title>Bacterial samples isolated from urine from healthy bovine heifers (Gyr breed).</title>
        <authorList>
            <person name="Giannattasio-Ferraz S."/>
            <person name="Maskeri L."/>
            <person name="Penido A."/>
            <person name="Barbosa-Stancioli E.F."/>
            <person name="Putonti C."/>
        </authorList>
    </citation>
    <scope>NUCLEOTIDE SEQUENCE [LARGE SCALE GENOMIC DNA]</scope>
    <source>
        <strain evidence="2 5">UFMG-H7</strain>
    </source>
</reference>
<organism evidence="2 5">
    <name type="scientific">Vagococcus fluvialis</name>
    <dbReference type="NCBI Taxonomy" id="2738"/>
    <lineage>
        <taxon>Bacteria</taxon>
        <taxon>Bacillati</taxon>
        <taxon>Bacillota</taxon>
        <taxon>Bacilli</taxon>
        <taxon>Lactobacillales</taxon>
        <taxon>Enterococcaceae</taxon>
        <taxon>Vagococcus</taxon>
    </lineage>
</organism>
<evidence type="ECO:0000313" key="5">
    <source>
        <dbReference type="Proteomes" id="UP000521358"/>
    </source>
</evidence>
<reference evidence="3 4" key="1">
    <citation type="submission" date="2017-05" db="EMBL/GenBank/DDBJ databases">
        <title>Vagococcus spp. assemblies.</title>
        <authorList>
            <person name="Gulvik C.A."/>
        </authorList>
    </citation>
    <scope>NUCLEOTIDE SEQUENCE [LARGE SCALE GENOMIC DNA]</scope>
    <source>
        <strain evidence="3 4">NCFB 2497</strain>
    </source>
</reference>
<comment type="caution">
    <text evidence="2">The sequence shown here is derived from an EMBL/GenBank/DDBJ whole genome shotgun (WGS) entry which is preliminary data.</text>
</comment>
<dbReference type="GO" id="GO:0022857">
    <property type="term" value="F:transmembrane transporter activity"/>
    <property type="evidence" value="ECO:0007669"/>
    <property type="project" value="InterPro"/>
</dbReference>
<evidence type="ECO:0000313" key="2">
    <source>
        <dbReference type="EMBL" id="NKC67430.1"/>
    </source>
</evidence>
<feature type="transmembrane region" description="Helical" evidence="1">
    <location>
        <begin position="12"/>
        <end position="30"/>
    </location>
</feature>
<proteinExistence type="predicted"/>
<dbReference type="Proteomes" id="UP000288197">
    <property type="component" value="Unassembled WGS sequence"/>
</dbReference>
<gene>
    <name evidence="3" type="ORF">CBF32_10105</name>
    <name evidence="2" type="ORF">HED35_04955</name>
</gene>
<feature type="transmembrane region" description="Helical" evidence="1">
    <location>
        <begin position="90"/>
        <end position="111"/>
    </location>
</feature>
<dbReference type="EMBL" id="NGJX01000010">
    <property type="protein sequence ID" value="RSU00948.1"/>
    <property type="molecule type" value="Genomic_DNA"/>
</dbReference>
<protein>
    <submittedName>
        <fullName evidence="2">ECF transporter S component</fullName>
    </submittedName>
</protein>
<dbReference type="Proteomes" id="UP000521358">
    <property type="component" value="Unassembled WGS sequence"/>
</dbReference>
<feature type="transmembrane region" description="Helical" evidence="1">
    <location>
        <begin position="151"/>
        <end position="169"/>
    </location>
</feature>
<keyword evidence="1" id="KW-0812">Transmembrane</keyword>
<evidence type="ECO:0000256" key="1">
    <source>
        <dbReference type="SAM" id="Phobius"/>
    </source>
</evidence>
<accession>A0A369ATD1</accession>
<keyword evidence="1" id="KW-1133">Transmembrane helix</keyword>
<evidence type="ECO:0000313" key="3">
    <source>
        <dbReference type="EMBL" id="RSU00948.1"/>
    </source>
</evidence>
<evidence type="ECO:0000313" key="4">
    <source>
        <dbReference type="Proteomes" id="UP000288197"/>
    </source>
</evidence>
<feature type="transmembrane region" description="Helical" evidence="1">
    <location>
        <begin position="118"/>
        <end position="145"/>
    </location>
</feature>
<dbReference type="GeneID" id="63147015"/>
<dbReference type="AlphaFoldDB" id="A0A369ATD1"/>
<dbReference type="EMBL" id="JAAVMB010000004">
    <property type="protein sequence ID" value="NKC67430.1"/>
    <property type="molecule type" value="Genomic_DNA"/>
</dbReference>
<sequence>MSGISSKAYRLSIRGILIAIILVQSMVPFLGFIPLFVTSLTIIHITVIVAAITLGTKDGMLIGLVWGLSTMFRAWTMPTTPIDTLIFTNPIVSVLPRILVGLVAGGIFTLLYKKTSKFYLSTVVASALGALTNTVLVLGFMGALYTGPVAAAYNTTTSGLLSVLLVVVGTNGIPEMIAAMVITPLIVKAIFAATNLSPETRI</sequence>
<keyword evidence="4" id="KW-1185">Reference proteome</keyword>